<gene>
    <name evidence="1" type="ORF">ACOLOM_LOCUS9130</name>
</gene>
<name>A0ACA9NT45_9GLOM</name>
<keyword evidence="2" id="KW-1185">Reference proteome</keyword>
<proteinExistence type="predicted"/>
<organism evidence="1 2">
    <name type="scientific">Acaulospora colombiana</name>
    <dbReference type="NCBI Taxonomy" id="27376"/>
    <lineage>
        <taxon>Eukaryota</taxon>
        <taxon>Fungi</taxon>
        <taxon>Fungi incertae sedis</taxon>
        <taxon>Mucoromycota</taxon>
        <taxon>Glomeromycotina</taxon>
        <taxon>Glomeromycetes</taxon>
        <taxon>Diversisporales</taxon>
        <taxon>Acaulosporaceae</taxon>
        <taxon>Acaulospora</taxon>
    </lineage>
</organism>
<comment type="caution">
    <text evidence="1">The sequence shown here is derived from an EMBL/GenBank/DDBJ whole genome shotgun (WGS) entry which is preliminary data.</text>
</comment>
<evidence type="ECO:0000313" key="1">
    <source>
        <dbReference type="EMBL" id="CAG8675838.1"/>
    </source>
</evidence>
<dbReference type="EMBL" id="CAJVPT010025636">
    <property type="protein sequence ID" value="CAG8675838.1"/>
    <property type="molecule type" value="Genomic_DNA"/>
</dbReference>
<sequence>MGTPNDEIWPGVSELPDYKSTFPQWSPQPLENIIKNLDEVGLDVVQVSDLICLCASSQPAQPRAQTKGKPPKAASPAPNLYQYARGLRSLGFDMEWKPTFIKGDKPNRVAVIQLSGEEDCLQEILEATNIAKIGVGIEGDADKLRKDWGVDISNLIDLSPMARALDPYWDELDEIRAKEREAERLRKAQELAAEAAAKGESTPTTTDVTSSGAEAGKAKKRRHGDENEQDQRPKRGRALGLAELTDRYLSMQLLKTKSIRRGNWEKKLTPDQLNYAANDAAVAYDIYCHLQQMGASGGHS</sequence>
<dbReference type="Proteomes" id="UP000789525">
    <property type="component" value="Unassembled WGS sequence"/>
</dbReference>
<accession>A0ACA9NT45</accession>
<reference evidence="1" key="1">
    <citation type="submission" date="2021-06" db="EMBL/GenBank/DDBJ databases">
        <authorList>
            <person name="Kallberg Y."/>
            <person name="Tangrot J."/>
            <person name="Rosling A."/>
        </authorList>
    </citation>
    <scope>NUCLEOTIDE SEQUENCE</scope>
    <source>
        <strain evidence="1">CL356</strain>
    </source>
</reference>
<protein>
    <submittedName>
        <fullName evidence="1">9751_t:CDS:1</fullName>
    </submittedName>
</protein>
<evidence type="ECO:0000313" key="2">
    <source>
        <dbReference type="Proteomes" id="UP000789525"/>
    </source>
</evidence>